<dbReference type="GO" id="GO:0005249">
    <property type="term" value="F:voltage-gated potassium channel activity"/>
    <property type="evidence" value="ECO:0007669"/>
    <property type="project" value="InterPro"/>
</dbReference>
<dbReference type="GO" id="GO:0008076">
    <property type="term" value="C:voltage-gated potassium channel complex"/>
    <property type="evidence" value="ECO:0007669"/>
    <property type="project" value="InterPro"/>
</dbReference>
<dbReference type="AlphaFoldDB" id="A0A1G1Z202"/>
<evidence type="ECO:0000259" key="12">
    <source>
        <dbReference type="Pfam" id="PF00520"/>
    </source>
</evidence>
<evidence type="ECO:0000256" key="9">
    <source>
        <dbReference type="ARBA" id="ARBA00023136"/>
    </source>
</evidence>
<feature type="transmembrane region" description="Helical" evidence="11">
    <location>
        <begin position="49"/>
        <end position="66"/>
    </location>
</feature>
<evidence type="ECO:0000256" key="7">
    <source>
        <dbReference type="ARBA" id="ARBA00022989"/>
    </source>
</evidence>
<dbReference type="InterPro" id="IPR005821">
    <property type="entry name" value="Ion_trans_dom"/>
</dbReference>
<dbReference type="STRING" id="1797689.A3F24_03110"/>
<keyword evidence="9 11" id="KW-0472">Membrane</keyword>
<evidence type="ECO:0000256" key="1">
    <source>
        <dbReference type="ARBA" id="ARBA00004141"/>
    </source>
</evidence>
<dbReference type="PRINTS" id="PR00169">
    <property type="entry name" value="KCHANNEL"/>
</dbReference>
<dbReference type="PANTHER" id="PTHR11537">
    <property type="entry name" value="VOLTAGE-GATED POTASSIUM CHANNEL"/>
    <property type="match status" value="1"/>
</dbReference>
<feature type="transmembrane region" description="Helical" evidence="11">
    <location>
        <begin position="177"/>
        <end position="195"/>
    </location>
</feature>
<evidence type="ECO:0000313" key="13">
    <source>
        <dbReference type="EMBL" id="OGY58662.1"/>
    </source>
</evidence>
<keyword evidence="7 11" id="KW-1133">Transmembrane helix</keyword>
<evidence type="ECO:0000256" key="4">
    <source>
        <dbReference type="ARBA" id="ARBA00022692"/>
    </source>
</evidence>
<keyword evidence="2" id="KW-0813">Transport</keyword>
<dbReference type="InterPro" id="IPR028325">
    <property type="entry name" value="VG_K_chnl"/>
</dbReference>
<dbReference type="EMBL" id="MHIX01000038">
    <property type="protein sequence ID" value="OGY58662.1"/>
    <property type="molecule type" value="Genomic_DNA"/>
</dbReference>
<accession>A0A1G1Z202</accession>
<comment type="caution">
    <text evidence="13">The sequence shown here is derived from an EMBL/GenBank/DDBJ whole genome shotgun (WGS) entry which is preliminary data.</text>
</comment>
<proteinExistence type="predicted"/>
<dbReference type="GO" id="GO:0001508">
    <property type="term" value="P:action potential"/>
    <property type="evidence" value="ECO:0007669"/>
    <property type="project" value="TreeGrafter"/>
</dbReference>
<keyword evidence="8" id="KW-0406">Ion transport</keyword>
<gene>
    <name evidence="13" type="ORF">A3F24_03110</name>
</gene>
<reference evidence="13 14" key="1">
    <citation type="journal article" date="2016" name="Nat. Commun.">
        <title>Thousands of microbial genomes shed light on interconnected biogeochemical processes in an aquifer system.</title>
        <authorList>
            <person name="Anantharaman K."/>
            <person name="Brown C.T."/>
            <person name="Hug L.A."/>
            <person name="Sharon I."/>
            <person name="Castelle C.J."/>
            <person name="Probst A.J."/>
            <person name="Thomas B.C."/>
            <person name="Singh A."/>
            <person name="Wilkins M.J."/>
            <person name="Karaoz U."/>
            <person name="Brodie E.L."/>
            <person name="Williams K.H."/>
            <person name="Hubbard S.S."/>
            <person name="Banfield J.F."/>
        </authorList>
    </citation>
    <scope>NUCLEOTIDE SEQUENCE [LARGE SCALE GENOMIC DNA]</scope>
</reference>
<keyword evidence="3" id="KW-0633">Potassium transport</keyword>
<dbReference type="Gene3D" id="1.10.287.70">
    <property type="match status" value="1"/>
</dbReference>
<evidence type="ECO:0000256" key="5">
    <source>
        <dbReference type="ARBA" id="ARBA00022826"/>
    </source>
</evidence>
<comment type="subcellular location">
    <subcellularLocation>
        <location evidence="1">Membrane</location>
        <topology evidence="1">Multi-pass membrane protein</topology>
    </subcellularLocation>
</comment>
<evidence type="ECO:0000256" key="10">
    <source>
        <dbReference type="ARBA" id="ARBA00023303"/>
    </source>
</evidence>
<keyword evidence="4 11" id="KW-0812">Transmembrane</keyword>
<dbReference type="Pfam" id="PF00520">
    <property type="entry name" value="Ion_trans"/>
    <property type="match status" value="1"/>
</dbReference>
<evidence type="ECO:0000256" key="11">
    <source>
        <dbReference type="SAM" id="Phobius"/>
    </source>
</evidence>
<keyword evidence="5" id="KW-0631">Potassium channel</keyword>
<feature type="transmembrane region" description="Helical" evidence="11">
    <location>
        <begin position="78"/>
        <end position="102"/>
    </location>
</feature>
<keyword evidence="10" id="KW-0407">Ion channel</keyword>
<evidence type="ECO:0000256" key="2">
    <source>
        <dbReference type="ARBA" id="ARBA00022448"/>
    </source>
</evidence>
<feature type="transmembrane region" description="Helical" evidence="11">
    <location>
        <begin position="207"/>
        <end position="231"/>
    </location>
</feature>
<dbReference type="PANTHER" id="PTHR11537:SF254">
    <property type="entry name" value="POTASSIUM VOLTAGE-GATED CHANNEL PROTEIN SHAB"/>
    <property type="match status" value="1"/>
</dbReference>
<organism evidence="13 14">
    <name type="scientific">Candidatus Colwellbacteria bacterium RIFCSPHIGHO2_12_FULL_44_17</name>
    <dbReference type="NCBI Taxonomy" id="1797689"/>
    <lineage>
        <taxon>Bacteria</taxon>
        <taxon>Candidatus Colwelliibacteriota</taxon>
    </lineage>
</organism>
<dbReference type="SUPFAM" id="SSF81324">
    <property type="entry name" value="Voltage-gated potassium channels"/>
    <property type="match status" value="1"/>
</dbReference>
<dbReference type="Proteomes" id="UP000178515">
    <property type="component" value="Unassembled WGS sequence"/>
</dbReference>
<evidence type="ECO:0000256" key="6">
    <source>
        <dbReference type="ARBA" id="ARBA00022958"/>
    </source>
</evidence>
<name>A0A1G1Z202_9BACT</name>
<evidence type="ECO:0000256" key="3">
    <source>
        <dbReference type="ARBA" id="ARBA00022538"/>
    </source>
</evidence>
<protein>
    <recommendedName>
        <fullName evidence="12">Ion transport domain-containing protein</fullName>
    </recommendedName>
</protein>
<evidence type="ECO:0000313" key="14">
    <source>
        <dbReference type="Proteomes" id="UP000178515"/>
    </source>
</evidence>
<feature type="transmembrane region" description="Helical" evidence="11">
    <location>
        <begin position="16"/>
        <end position="37"/>
    </location>
</feature>
<feature type="transmembrane region" description="Helical" evidence="11">
    <location>
        <begin position="144"/>
        <end position="165"/>
    </location>
</feature>
<keyword evidence="6" id="KW-0630">Potassium</keyword>
<sequence>MKNFCYKAFYNQKSKLFLVINNFLSIVIIFSVLAIILESIPSLHKYVTSFLYIEYICVAIFSVEYIGRVIGAPKKHEYIFSFFGLIDIVSIIPTLLGAGYLAPLKLTRELRILRFLRILRLIKVIRVENHQSRKGTSEVYKLDFGIYIAAFISVVVILASLLHALEHNNPGFESIPITILWIVGVVLENPAVSIFPQTYAGVVITLLARLTGLVLFGVIIHFVGIFIRRLLLGNKKISRERIDDSESL</sequence>
<feature type="domain" description="Ion transport" evidence="12">
    <location>
        <begin position="20"/>
        <end position="234"/>
    </location>
</feature>
<evidence type="ECO:0000256" key="8">
    <source>
        <dbReference type="ARBA" id="ARBA00023065"/>
    </source>
</evidence>